<sequence length="502" mass="55310">MKCRRSASCLACRASKVKCDLRKPSCSRCERQGRPCPGYEDPWEAIHRSENAAAAHHVAFRVARRLREREVTAGGGGGGENSAALAFKEIVRKRSAVPKPLQIDSEFVWLQQFYSNFACTDELSFFSILSDFRESGATSAAFNDVIRATALANCGVQMRQAGLMALARRYYGSAIAKINMALQDPTTAQDDSVAVALLALCIYEGTVPEALSRMTKSHCRGSLILLRYRADQEIASSLDSRLLAFSTFLEFLGLFVGLENSKLAFSPVQKNSLWTRYGVVEPLLVRVIEFKEMVDSVKASIKRREAPITGILLTGLDIVRELEVAANFRITSPGPRRTAQQSGAMGEASNCFVYLLSRSCSATEAMIKGMYLTVKLQVMEFILGLSIVHGEPSAEELSILVRLPHGLTAVEQVCEQIRVVFGLDGREPASGNQGIGFKAWCMFWCMVAVLKSGFADRDTKLWITDKLIRVGQASGFGLLIFEMGWFNTGSVETSTFDYGRFV</sequence>
<organism evidence="3 4">
    <name type="scientific">Colletotrichum zoysiae</name>
    <dbReference type="NCBI Taxonomy" id="1216348"/>
    <lineage>
        <taxon>Eukaryota</taxon>
        <taxon>Fungi</taxon>
        <taxon>Dikarya</taxon>
        <taxon>Ascomycota</taxon>
        <taxon>Pezizomycotina</taxon>
        <taxon>Sordariomycetes</taxon>
        <taxon>Hypocreomycetidae</taxon>
        <taxon>Glomerellales</taxon>
        <taxon>Glomerellaceae</taxon>
        <taxon>Colletotrichum</taxon>
        <taxon>Colletotrichum graminicola species complex</taxon>
    </lineage>
</organism>
<name>A0AAD9H4J4_9PEZI</name>
<evidence type="ECO:0000313" key="4">
    <source>
        <dbReference type="Proteomes" id="UP001232148"/>
    </source>
</evidence>
<dbReference type="PROSITE" id="PS00463">
    <property type="entry name" value="ZN2_CY6_FUNGAL_1"/>
    <property type="match status" value="1"/>
</dbReference>
<dbReference type="InterPro" id="IPR036864">
    <property type="entry name" value="Zn2-C6_fun-type_DNA-bd_sf"/>
</dbReference>
<keyword evidence="4" id="KW-1185">Reference proteome</keyword>
<gene>
    <name evidence="3" type="ORF">LX32DRAFT_603046</name>
</gene>
<dbReference type="GO" id="GO:0000981">
    <property type="term" value="F:DNA-binding transcription factor activity, RNA polymerase II-specific"/>
    <property type="evidence" value="ECO:0007669"/>
    <property type="project" value="InterPro"/>
</dbReference>
<evidence type="ECO:0000259" key="2">
    <source>
        <dbReference type="PROSITE" id="PS50048"/>
    </source>
</evidence>
<dbReference type="EMBL" id="MU843048">
    <property type="protein sequence ID" value="KAK2022325.1"/>
    <property type="molecule type" value="Genomic_DNA"/>
</dbReference>
<dbReference type="Pfam" id="PF00172">
    <property type="entry name" value="Zn_clus"/>
    <property type="match status" value="1"/>
</dbReference>
<comment type="caution">
    <text evidence="3">The sequence shown here is derived from an EMBL/GenBank/DDBJ whole genome shotgun (WGS) entry which is preliminary data.</text>
</comment>
<dbReference type="PROSITE" id="PS50048">
    <property type="entry name" value="ZN2_CY6_FUNGAL_2"/>
    <property type="match status" value="1"/>
</dbReference>
<dbReference type="AlphaFoldDB" id="A0AAD9H4J4"/>
<accession>A0AAD9H4J4</accession>
<proteinExistence type="predicted"/>
<dbReference type="CDD" id="cd00067">
    <property type="entry name" value="GAL4"/>
    <property type="match status" value="1"/>
</dbReference>
<evidence type="ECO:0000256" key="1">
    <source>
        <dbReference type="ARBA" id="ARBA00023242"/>
    </source>
</evidence>
<feature type="domain" description="Zn(2)-C6 fungal-type" evidence="2">
    <location>
        <begin position="8"/>
        <end position="36"/>
    </location>
</feature>
<dbReference type="GO" id="GO:0008270">
    <property type="term" value="F:zinc ion binding"/>
    <property type="evidence" value="ECO:0007669"/>
    <property type="project" value="InterPro"/>
</dbReference>
<dbReference type="Gene3D" id="4.10.240.10">
    <property type="entry name" value="Zn(2)-C6 fungal-type DNA-binding domain"/>
    <property type="match status" value="1"/>
</dbReference>
<dbReference type="SUPFAM" id="SSF57701">
    <property type="entry name" value="Zn2/Cys6 DNA-binding domain"/>
    <property type="match status" value="1"/>
</dbReference>
<dbReference type="InterPro" id="IPR001138">
    <property type="entry name" value="Zn2Cys6_DnaBD"/>
</dbReference>
<reference evidence="3" key="1">
    <citation type="submission" date="2021-06" db="EMBL/GenBank/DDBJ databases">
        <title>Comparative genomics, transcriptomics and evolutionary studies reveal genomic signatures of adaptation to plant cell wall in hemibiotrophic fungi.</title>
        <authorList>
            <consortium name="DOE Joint Genome Institute"/>
            <person name="Baroncelli R."/>
            <person name="Diaz J.F."/>
            <person name="Benocci T."/>
            <person name="Peng M."/>
            <person name="Battaglia E."/>
            <person name="Haridas S."/>
            <person name="Andreopoulos W."/>
            <person name="Labutti K."/>
            <person name="Pangilinan J."/>
            <person name="Floch G.L."/>
            <person name="Makela M.R."/>
            <person name="Henrissat B."/>
            <person name="Grigoriev I.V."/>
            <person name="Crouch J.A."/>
            <person name="De Vries R.P."/>
            <person name="Sukno S.A."/>
            <person name="Thon M.R."/>
        </authorList>
    </citation>
    <scope>NUCLEOTIDE SEQUENCE</scope>
    <source>
        <strain evidence="3">MAFF235873</strain>
    </source>
</reference>
<dbReference type="PANTHER" id="PTHR38791">
    <property type="entry name" value="ZN(II)2CYS6 TRANSCRIPTION FACTOR (EUROFUNG)-RELATED-RELATED"/>
    <property type="match status" value="1"/>
</dbReference>
<dbReference type="InterPro" id="IPR053175">
    <property type="entry name" value="DHMBA_Reg_Transcription_Factor"/>
</dbReference>
<evidence type="ECO:0000313" key="3">
    <source>
        <dbReference type="EMBL" id="KAK2022325.1"/>
    </source>
</evidence>
<dbReference type="Proteomes" id="UP001232148">
    <property type="component" value="Unassembled WGS sequence"/>
</dbReference>
<keyword evidence="1" id="KW-0539">Nucleus</keyword>
<dbReference type="SMART" id="SM00066">
    <property type="entry name" value="GAL4"/>
    <property type="match status" value="1"/>
</dbReference>
<protein>
    <recommendedName>
        <fullName evidence="2">Zn(2)-C6 fungal-type domain-containing protein</fullName>
    </recommendedName>
</protein>